<dbReference type="AlphaFoldDB" id="A0A8H9N503"/>
<name>A0A8H9N503_VIBVL</name>
<comment type="caution">
    <text evidence="1">The sequence shown here is derived from an EMBL/GenBank/DDBJ whole genome shotgun (WGS) entry which is preliminary data.</text>
</comment>
<protein>
    <submittedName>
        <fullName evidence="1">Uncharacterized protein</fullName>
    </submittedName>
</protein>
<dbReference type="RefSeq" id="WP_103161758.1">
    <property type="nucleotide sequence ID" value="NZ_CP035784.1"/>
</dbReference>
<organism evidence="1">
    <name type="scientific">Vibrio vulnificus</name>
    <dbReference type="NCBI Taxonomy" id="672"/>
    <lineage>
        <taxon>Bacteria</taxon>
        <taxon>Pseudomonadati</taxon>
        <taxon>Pseudomonadota</taxon>
        <taxon>Gammaproteobacteria</taxon>
        <taxon>Vibrionales</taxon>
        <taxon>Vibrionaceae</taxon>
        <taxon>Vibrio</taxon>
    </lineage>
</organism>
<dbReference type="Proteomes" id="UP000863257">
    <property type="component" value="Unassembled WGS sequence"/>
</dbReference>
<reference evidence="1" key="2">
    <citation type="submission" date="2019-01" db="EMBL/GenBank/DDBJ databases">
        <authorList>
            <consortium name="NCBI Pathogen Detection Project"/>
        </authorList>
    </citation>
    <scope>NUCLEOTIDE SEQUENCE</scope>
    <source>
        <strain evidence="1">BCW_3452</strain>
    </source>
</reference>
<reference evidence="1" key="1">
    <citation type="journal article" date="2018" name="Genome Biol.">
        <title>SKESA: strategic k-mer extension for scrupulous assemblies.</title>
        <authorList>
            <person name="Souvorov A."/>
            <person name="Agarwala R."/>
            <person name="Lipman D.J."/>
        </authorList>
    </citation>
    <scope>NUCLEOTIDE SEQUENCE</scope>
    <source>
        <strain evidence="1">BCW_3452</strain>
    </source>
</reference>
<evidence type="ECO:0000313" key="1">
    <source>
        <dbReference type="EMBL" id="HAS8542990.1"/>
    </source>
</evidence>
<proteinExistence type="predicted"/>
<accession>A0A8H9N503</accession>
<sequence length="183" mass="20734">MESLLVFLAVLVAFWTLLIQRQHNRKQMLPVIHTYYSHYYEGDEKNEHFELKLFNDGHGVAILKSASVKLPDGEIVTFGNSIELSNFVEEQIPSATQQSTSLPFAVRGNSQESIYKVSIPKSDQSKFSELRFTFVAESIYGDVAVADETGFSFKSNPVDAYFDKMTSFMSRQLLRLTKSQSAN</sequence>
<gene>
    <name evidence="1" type="ORF">I7730_24890</name>
</gene>
<dbReference type="EMBL" id="DACRBY010000077">
    <property type="protein sequence ID" value="HAS8542990.1"/>
    <property type="molecule type" value="Genomic_DNA"/>
</dbReference>